<reference evidence="1 2" key="1">
    <citation type="journal article" date="2023" name="bioRxiv">
        <title>High-quality genome assemblies of four members of thePodospora anserinaspecies complex.</title>
        <authorList>
            <person name="Ament-Velasquez S.L."/>
            <person name="Vogan A.A."/>
            <person name="Wallerman O."/>
            <person name="Hartmann F."/>
            <person name="Gautier V."/>
            <person name="Silar P."/>
            <person name="Giraud T."/>
            <person name="Johannesson H."/>
        </authorList>
    </citation>
    <scope>NUCLEOTIDE SEQUENCE [LARGE SCALE GENOMIC DNA]</scope>
    <source>
        <strain evidence="1 2">CBS 415.72m</strain>
    </source>
</reference>
<dbReference type="Proteomes" id="UP001323405">
    <property type="component" value="Unassembled WGS sequence"/>
</dbReference>
<dbReference type="Gene3D" id="3.40.390.10">
    <property type="entry name" value="Collagenase (Catalytic Domain)"/>
    <property type="match status" value="1"/>
</dbReference>
<dbReference type="GeneID" id="87911389"/>
<dbReference type="SUPFAM" id="SSF55486">
    <property type="entry name" value="Metalloproteases ('zincins'), catalytic domain"/>
    <property type="match status" value="1"/>
</dbReference>
<protein>
    <recommendedName>
        <fullName evidence="3">Peptidase M12A domain-containing protein</fullName>
    </recommendedName>
</protein>
<proteinExistence type="predicted"/>
<accession>A0ABR0GDT9</accession>
<comment type="caution">
    <text evidence="1">The sequence shown here is derived from an EMBL/GenBank/DDBJ whole genome shotgun (WGS) entry which is preliminary data.</text>
</comment>
<evidence type="ECO:0000313" key="1">
    <source>
        <dbReference type="EMBL" id="KAK4653920.1"/>
    </source>
</evidence>
<dbReference type="RefSeq" id="XP_062742895.1">
    <property type="nucleotide sequence ID" value="XM_062891482.1"/>
</dbReference>
<gene>
    <name evidence="1" type="ORF">QC762_510780</name>
</gene>
<dbReference type="EMBL" id="JAFFHA010000007">
    <property type="protein sequence ID" value="KAK4653920.1"/>
    <property type="molecule type" value="Genomic_DNA"/>
</dbReference>
<evidence type="ECO:0000313" key="2">
    <source>
        <dbReference type="Proteomes" id="UP001323405"/>
    </source>
</evidence>
<dbReference type="InterPro" id="IPR024079">
    <property type="entry name" value="MetalloPept_cat_dom_sf"/>
</dbReference>
<keyword evidence="2" id="KW-1185">Reference proteome</keyword>
<organism evidence="1 2">
    <name type="scientific">Podospora pseudocomata</name>
    <dbReference type="NCBI Taxonomy" id="2093779"/>
    <lineage>
        <taxon>Eukaryota</taxon>
        <taxon>Fungi</taxon>
        <taxon>Dikarya</taxon>
        <taxon>Ascomycota</taxon>
        <taxon>Pezizomycotina</taxon>
        <taxon>Sordariomycetes</taxon>
        <taxon>Sordariomycetidae</taxon>
        <taxon>Sordariales</taxon>
        <taxon>Podosporaceae</taxon>
        <taxon>Podospora</taxon>
    </lineage>
</organism>
<sequence length="163" mass="19057">MYLDVQYRALTRGTVLHEFGHLLAFNHEHQSPKSIIQWNKTAVAMELRHRTSRFLEDNYFHTFQGPDIECTAFDPNNIMMYGIPARWTLNWQTYHKPTVLSQLDKSFAAQQYPFPPPRQPTPPPQQVALPRVLEVACHCGDTLSQPYNFRQRRVCRCQQSVKA</sequence>
<evidence type="ECO:0008006" key="3">
    <source>
        <dbReference type="Google" id="ProtNLM"/>
    </source>
</evidence>
<name>A0ABR0GDT9_9PEZI</name>